<dbReference type="Gene3D" id="1.10.3720.10">
    <property type="entry name" value="MetI-like"/>
    <property type="match status" value="1"/>
</dbReference>
<dbReference type="CDD" id="cd06261">
    <property type="entry name" value="TM_PBP2"/>
    <property type="match status" value="1"/>
</dbReference>
<evidence type="ECO:0000256" key="1">
    <source>
        <dbReference type="ARBA" id="ARBA00004651"/>
    </source>
</evidence>
<evidence type="ECO:0000256" key="6">
    <source>
        <dbReference type="ARBA" id="ARBA00022692"/>
    </source>
</evidence>
<dbReference type="KEGG" id="ddr:Deide_3p01830"/>
<dbReference type="InterPro" id="IPR035906">
    <property type="entry name" value="MetI-like_sf"/>
</dbReference>
<feature type="transmembrane region" description="Helical" evidence="9">
    <location>
        <begin position="214"/>
        <end position="235"/>
    </location>
</feature>
<evidence type="ECO:0000256" key="7">
    <source>
        <dbReference type="ARBA" id="ARBA00022989"/>
    </source>
</evidence>
<accession>C1D3Q0</accession>
<feature type="compositionally biased region" description="Polar residues" evidence="10">
    <location>
        <begin position="1"/>
        <end position="17"/>
    </location>
</feature>
<evidence type="ECO:0000256" key="2">
    <source>
        <dbReference type="ARBA" id="ARBA00009047"/>
    </source>
</evidence>
<proteinExistence type="inferred from homology"/>
<geneLocation type="plasmid" evidence="13">
    <name>pDeide3</name>
</geneLocation>
<feature type="transmembrane region" description="Helical" evidence="9">
    <location>
        <begin position="268"/>
        <end position="289"/>
    </location>
</feature>
<evidence type="ECO:0000256" key="4">
    <source>
        <dbReference type="ARBA" id="ARBA00022475"/>
    </source>
</evidence>
<evidence type="ECO:0000256" key="9">
    <source>
        <dbReference type="RuleBase" id="RU363032"/>
    </source>
</evidence>
<dbReference type="RefSeq" id="WP_012695002.1">
    <property type="nucleotide sequence ID" value="NC_012528.1"/>
</dbReference>
<comment type="similarity">
    <text evidence="2">Belongs to the binding-protein-dependent transport system permease family. MalFG subfamily.</text>
</comment>
<dbReference type="SUPFAM" id="SSF161098">
    <property type="entry name" value="MetI-like"/>
    <property type="match status" value="1"/>
</dbReference>
<dbReference type="PANTHER" id="PTHR32243:SF50">
    <property type="entry name" value="MALTOSE_MALTODEXTRIN TRANSPORT SYSTEM PERMEASE PROTEIN MALG"/>
    <property type="match status" value="1"/>
</dbReference>
<organism evidence="12 13">
    <name type="scientific">Deinococcus deserti (strain DSM 17065 / CIP 109153 / LMG 22923 / VCD115)</name>
    <dbReference type="NCBI Taxonomy" id="546414"/>
    <lineage>
        <taxon>Bacteria</taxon>
        <taxon>Thermotogati</taxon>
        <taxon>Deinococcota</taxon>
        <taxon>Deinococci</taxon>
        <taxon>Deinococcales</taxon>
        <taxon>Deinococcaceae</taxon>
        <taxon>Deinococcus</taxon>
    </lineage>
</organism>
<feature type="transmembrane region" description="Helical" evidence="9">
    <location>
        <begin position="166"/>
        <end position="185"/>
    </location>
</feature>
<evidence type="ECO:0000256" key="10">
    <source>
        <dbReference type="SAM" id="MobiDB-lite"/>
    </source>
</evidence>
<keyword evidence="3 9" id="KW-0813">Transport</keyword>
<sequence>MTRVPSVSSPAIRQSTGRRAPSIKRNRWTAQVLTYLGVGVFVLSILGPVLWLLMTSVSSTNDLTTLPLRWFPAQLDLSRYASLLTVTPNSPGETFLYALRNSAFVALVTTFLALLVGIPAAYSFSRLPQGRSGLLYATIATYMMPPVALVLPLYAILARAGLLNNVWGLILVYCTIVMPFTTWLLKANFDGVPVDIEESGAIDGLSRWGILTRLTMPLALPGIVTSTIFSILLAWDEFFYALLFTSNIQAKTLPVAISDFTAGRSADFGLIAAAGVLAALPPVLIAFALQRGLMKGLTAGGVKG</sequence>
<keyword evidence="6 9" id="KW-0812">Transmembrane</keyword>
<keyword evidence="13" id="KW-1185">Reference proteome</keyword>
<reference evidence="12 13" key="1">
    <citation type="journal article" date="2009" name="PLoS Genet.">
        <title>Alliance of proteomics and genomics to unravel the specificities of Sahara bacterium Deinococcus deserti.</title>
        <authorList>
            <person name="de Groot A."/>
            <person name="Dulermo R."/>
            <person name="Ortet P."/>
            <person name="Blanchard L."/>
            <person name="Guerin P."/>
            <person name="Fernandez B."/>
            <person name="Vacherie B."/>
            <person name="Dossat C."/>
            <person name="Jolivet E."/>
            <person name="Siguier P."/>
            <person name="Chandler M."/>
            <person name="Barakat M."/>
            <person name="Dedieu A."/>
            <person name="Barbe V."/>
            <person name="Heulin T."/>
            <person name="Sommer S."/>
            <person name="Achouak W."/>
            <person name="Armengaud J."/>
        </authorList>
    </citation>
    <scope>NUCLEOTIDE SEQUENCE [LARGE SCALE GENOMIC DNA]</scope>
    <source>
        <strain evidence="13">DSM 17065 / CIP 109153 / LMG 22923 / VCD115</strain>
        <plasmid evidence="13">pDeide3</plasmid>
    </source>
</reference>
<keyword evidence="8 9" id="KW-0472">Membrane</keyword>
<dbReference type="InterPro" id="IPR000515">
    <property type="entry name" value="MetI-like"/>
</dbReference>
<protein>
    <submittedName>
        <fullName evidence="12">Putative sugar ABC transporter, permease component</fullName>
    </submittedName>
</protein>
<evidence type="ECO:0000313" key="13">
    <source>
        <dbReference type="Proteomes" id="UP000002208"/>
    </source>
</evidence>
<dbReference type="HOGENOM" id="CLU_016047_1_2_0"/>
<keyword evidence="5" id="KW-0762">Sugar transport</keyword>
<evidence type="ECO:0000256" key="3">
    <source>
        <dbReference type="ARBA" id="ARBA00022448"/>
    </source>
</evidence>
<dbReference type="InterPro" id="IPR050901">
    <property type="entry name" value="BP-dep_ABC_trans_perm"/>
</dbReference>
<comment type="subcellular location">
    <subcellularLocation>
        <location evidence="1 9">Cell membrane</location>
        <topology evidence="1 9">Multi-pass membrane protein</topology>
    </subcellularLocation>
</comment>
<feature type="region of interest" description="Disordered" evidence="10">
    <location>
        <begin position="1"/>
        <end position="20"/>
    </location>
</feature>
<dbReference type="AlphaFoldDB" id="C1D3Q0"/>
<feature type="transmembrane region" description="Helical" evidence="9">
    <location>
        <begin position="32"/>
        <end position="54"/>
    </location>
</feature>
<feature type="domain" description="ABC transmembrane type-1" evidence="11">
    <location>
        <begin position="99"/>
        <end position="289"/>
    </location>
</feature>
<dbReference type="OrthoDB" id="61400at2"/>
<evidence type="ECO:0000256" key="5">
    <source>
        <dbReference type="ARBA" id="ARBA00022597"/>
    </source>
</evidence>
<gene>
    <name evidence="12" type="ordered locus">Deide_3p01830</name>
</gene>
<dbReference type="Proteomes" id="UP000002208">
    <property type="component" value="Plasmid 3"/>
</dbReference>
<dbReference type="PROSITE" id="PS50928">
    <property type="entry name" value="ABC_TM1"/>
    <property type="match status" value="1"/>
</dbReference>
<evidence type="ECO:0000256" key="8">
    <source>
        <dbReference type="ARBA" id="ARBA00023136"/>
    </source>
</evidence>
<keyword evidence="4" id="KW-1003">Cell membrane</keyword>
<dbReference type="GO" id="GO:0005886">
    <property type="term" value="C:plasma membrane"/>
    <property type="evidence" value="ECO:0007669"/>
    <property type="project" value="UniProtKB-SubCell"/>
</dbReference>
<dbReference type="Pfam" id="PF00528">
    <property type="entry name" value="BPD_transp_1"/>
    <property type="match status" value="1"/>
</dbReference>
<dbReference type="PANTHER" id="PTHR32243">
    <property type="entry name" value="MALTOSE TRANSPORT SYSTEM PERMEASE-RELATED"/>
    <property type="match status" value="1"/>
</dbReference>
<evidence type="ECO:0000313" key="12">
    <source>
        <dbReference type="EMBL" id="ACO48129.1"/>
    </source>
</evidence>
<keyword evidence="12" id="KW-0614">Plasmid</keyword>
<name>C1D3Q0_DEIDV</name>
<feature type="transmembrane region" description="Helical" evidence="9">
    <location>
        <begin position="103"/>
        <end position="122"/>
    </location>
</feature>
<dbReference type="EMBL" id="CP001117">
    <property type="protein sequence ID" value="ACO48129.1"/>
    <property type="molecule type" value="Genomic_DNA"/>
</dbReference>
<keyword evidence="7 9" id="KW-1133">Transmembrane helix</keyword>
<evidence type="ECO:0000259" key="11">
    <source>
        <dbReference type="PROSITE" id="PS50928"/>
    </source>
</evidence>
<feature type="transmembrane region" description="Helical" evidence="9">
    <location>
        <begin position="134"/>
        <end position="154"/>
    </location>
</feature>
<dbReference type="GO" id="GO:0055085">
    <property type="term" value="P:transmembrane transport"/>
    <property type="evidence" value="ECO:0007669"/>
    <property type="project" value="InterPro"/>
</dbReference>